<dbReference type="Proteomes" id="UP000007264">
    <property type="component" value="Unassembled WGS sequence"/>
</dbReference>
<dbReference type="RefSeq" id="XP_005650544.1">
    <property type="nucleotide sequence ID" value="XM_005650487.1"/>
</dbReference>
<name>I0Z5T1_COCSC</name>
<organism evidence="1 2">
    <name type="scientific">Coccomyxa subellipsoidea (strain C-169)</name>
    <name type="common">Green microalga</name>
    <dbReference type="NCBI Taxonomy" id="574566"/>
    <lineage>
        <taxon>Eukaryota</taxon>
        <taxon>Viridiplantae</taxon>
        <taxon>Chlorophyta</taxon>
        <taxon>core chlorophytes</taxon>
        <taxon>Trebouxiophyceae</taxon>
        <taxon>Trebouxiophyceae incertae sedis</taxon>
        <taxon>Coccomyxaceae</taxon>
        <taxon>Coccomyxa</taxon>
        <taxon>Coccomyxa subellipsoidea</taxon>
    </lineage>
</organism>
<reference evidence="1 2" key="1">
    <citation type="journal article" date="2012" name="Genome Biol.">
        <title>The genome of the polar eukaryotic microalga coccomyxa subellipsoidea reveals traits of cold adaptation.</title>
        <authorList>
            <person name="Blanc G."/>
            <person name="Agarkova I."/>
            <person name="Grimwood J."/>
            <person name="Kuo A."/>
            <person name="Brueggeman A."/>
            <person name="Dunigan D."/>
            <person name="Gurnon J."/>
            <person name="Ladunga I."/>
            <person name="Lindquist E."/>
            <person name="Lucas S."/>
            <person name="Pangilinan J."/>
            <person name="Proschold T."/>
            <person name="Salamov A."/>
            <person name="Schmutz J."/>
            <person name="Weeks D."/>
            <person name="Yamada T."/>
            <person name="Claverie J.M."/>
            <person name="Grigoriev I."/>
            <person name="Van Etten J."/>
            <person name="Lomsadze A."/>
            <person name="Borodovsky M."/>
        </authorList>
    </citation>
    <scope>NUCLEOTIDE SEQUENCE [LARGE SCALE GENOMIC DNA]</scope>
    <source>
        <strain evidence="1 2">C-169</strain>
    </source>
</reference>
<dbReference type="OrthoDB" id="537706at2759"/>
<evidence type="ECO:0000313" key="2">
    <source>
        <dbReference type="Proteomes" id="UP000007264"/>
    </source>
</evidence>
<gene>
    <name evidence="1" type="ORF">COCSUDRAFT_46456</name>
</gene>
<proteinExistence type="predicted"/>
<sequence>MNVHTSSRMLAPSCSCLTLQSLTRCRSAFRIQALQKRQRYSRQYSQCGSANARVDSLEHGRYIDEVATSVRPGRIGSLLKVLEAQGQTIVPPLDKKGLQPLLIPLACRPSTAGPVYTCFLRWPDLSSTRGLPIVETSRGARQVHMLARSTDEYIHRALCEEDAAESSDSLASAAGQEGRDLYERGAFRSSGLGSIDAYLVRKAGMYPDVVERLAMNHVQKGDQMSALITAEWYTSKNHFPGWARPFEFNAHLYNSISRNEEARDGARIALRFPWWTLSGGFHETAALAQLPDTAAEVRKALDMQSSINKEGIPPGVAAARSPNQVAMDEADHLLNCVAAGEGDWDSVRQPLAEKYREAGLSAVADFVLA</sequence>
<dbReference type="PANTHER" id="PTHR35115">
    <property type="entry name" value="CYCLIN DELTA-3"/>
    <property type="match status" value="1"/>
</dbReference>
<dbReference type="PANTHER" id="PTHR35115:SF1">
    <property type="entry name" value="PROTEIN IN CHLOROPLAST ATPASE BIOGENESIS, CHLOROPLASTIC"/>
    <property type="match status" value="1"/>
</dbReference>
<keyword evidence="2" id="KW-1185">Reference proteome</keyword>
<accession>I0Z5T1</accession>
<dbReference type="KEGG" id="csl:COCSUDRAFT_46456"/>
<comment type="caution">
    <text evidence="1">The sequence shown here is derived from an EMBL/GenBank/DDBJ whole genome shotgun (WGS) entry which is preliminary data.</text>
</comment>
<dbReference type="AlphaFoldDB" id="I0Z5T1"/>
<protein>
    <submittedName>
        <fullName evidence="1">Uncharacterized protein</fullName>
    </submittedName>
</protein>
<dbReference type="InterPro" id="IPR045287">
    <property type="entry name" value="PAB"/>
</dbReference>
<dbReference type="EMBL" id="AGSI01000003">
    <property type="protein sequence ID" value="EIE26000.1"/>
    <property type="molecule type" value="Genomic_DNA"/>
</dbReference>
<evidence type="ECO:0000313" key="1">
    <source>
        <dbReference type="EMBL" id="EIE26000.1"/>
    </source>
</evidence>
<dbReference type="GeneID" id="17044004"/>
<dbReference type="eggNOG" id="ENOG502QST0">
    <property type="taxonomic scope" value="Eukaryota"/>
</dbReference>